<dbReference type="EMBL" id="JBBDGL010000002">
    <property type="protein sequence ID" value="MEJ1155780.1"/>
    <property type="molecule type" value="Genomic_DNA"/>
</dbReference>
<gene>
    <name evidence="10" type="ORF">WDU96_09270</name>
</gene>
<evidence type="ECO:0000256" key="2">
    <source>
        <dbReference type="ARBA" id="ARBA00010792"/>
    </source>
</evidence>
<dbReference type="InterPro" id="IPR032816">
    <property type="entry name" value="VTT_dom"/>
</dbReference>
<keyword evidence="11" id="KW-1185">Reference proteome</keyword>
<evidence type="ECO:0000256" key="4">
    <source>
        <dbReference type="ARBA" id="ARBA00022692"/>
    </source>
</evidence>
<evidence type="ECO:0000256" key="3">
    <source>
        <dbReference type="ARBA" id="ARBA00022475"/>
    </source>
</evidence>
<evidence type="ECO:0000256" key="7">
    <source>
        <dbReference type="RuleBase" id="RU367016"/>
    </source>
</evidence>
<protein>
    <submittedName>
        <fullName evidence="10">DedA family protein</fullName>
    </submittedName>
</protein>
<proteinExistence type="inferred from homology"/>
<evidence type="ECO:0000256" key="1">
    <source>
        <dbReference type="ARBA" id="ARBA00004651"/>
    </source>
</evidence>
<feature type="transmembrane region" description="Helical" evidence="7">
    <location>
        <begin position="53"/>
        <end position="73"/>
    </location>
</feature>
<name>A0ABU8LWY0_9MICO</name>
<feature type="transmembrane region" description="Helical" evidence="7">
    <location>
        <begin position="79"/>
        <end position="101"/>
    </location>
</feature>
<dbReference type="RefSeq" id="WP_337338197.1">
    <property type="nucleotide sequence ID" value="NZ_JBBDGL010000002.1"/>
</dbReference>
<keyword evidence="6 7" id="KW-0472">Membrane</keyword>
<keyword evidence="3 7" id="KW-1003">Cell membrane</keyword>
<dbReference type="PANTHER" id="PTHR30353">
    <property type="entry name" value="INNER MEMBRANE PROTEIN DEDA-RELATED"/>
    <property type="match status" value="1"/>
</dbReference>
<comment type="similarity">
    <text evidence="2 7">Belongs to the DedA family.</text>
</comment>
<evidence type="ECO:0000256" key="8">
    <source>
        <dbReference type="SAM" id="MobiDB-lite"/>
    </source>
</evidence>
<organism evidence="10 11">
    <name type="scientific">Microbacterium marmarense</name>
    <dbReference type="NCBI Taxonomy" id="3122051"/>
    <lineage>
        <taxon>Bacteria</taxon>
        <taxon>Bacillati</taxon>
        <taxon>Actinomycetota</taxon>
        <taxon>Actinomycetes</taxon>
        <taxon>Micrococcales</taxon>
        <taxon>Microbacteriaceae</taxon>
        <taxon>Microbacterium</taxon>
    </lineage>
</organism>
<feature type="transmembrane region" description="Helical" evidence="7">
    <location>
        <begin position="166"/>
        <end position="187"/>
    </location>
</feature>
<keyword evidence="5 7" id="KW-1133">Transmembrane helix</keyword>
<feature type="transmembrane region" description="Helical" evidence="7">
    <location>
        <begin position="28"/>
        <end position="46"/>
    </location>
</feature>
<accession>A0ABU8LWY0</accession>
<evidence type="ECO:0000313" key="10">
    <source>
        <dbReference type="EMBL" id="MEJ1155780.1"/>
    </source>
</evidence>
<feature type="region of interest" description="Disordered" evidence="8">
    <location>
        <begin position="251"/>
        <end position="274"/>
    </location>
</feature>
<dbReference type="InterPro" id="IPR032818">
    <property type="entry name" value="DedA-like"/>
</dbReference>
<comment type="caution">
    <text evidence="10">The sequence shown here is derived from an EMBL/GenBank/DDBJ whole genome shotgun (WGS) entry which is preliminary data.</text>
</comment>
<comment type="subcellular location">
    <subcellularLocation>
        <location evidence="1 7">Cell membrane</location>
        <topology evidence="1 7">Multi-pass membrane protein</topology>
    </subcellularLocation>
</comment>
<feature type="domain" description="VTT" evidence="9">
    <location>
        <begin position="56"/>
        <end position="184"/>
    </location>
</feature>
<feature type="transmembrane region" description="Helical" evidence="7">
    <location>
        <begin position="199"/>
        <end position="220"/>
    </location>
</feature>
<evidence type="ECO:0000256" key="5">
    <source>
        <dbReference type="ARBA" id="ARBA00022989"/>
    </source>
</evidence>
<dbReference type="Pfam" id="PF09335">
    <property type="entry name" value="VTT_dom"/>
    <property type="match status" value="1"/>
</dbReference>
<reference evidence="10 11" key="1">
    <citation type="submission" date="2024-02" db="EMBL/GenBank/DDBJ databases">
        <authorList>
            <person name="Saticioglu I.B."/>
        </authorList>
    </citation>
    <scope>NUCLEOTIDE SEQUENCE [LARGE SCALE GENOMIC DNA]</scope>
    <source>
        <strain evidence="10 11">Mu-86</strain>
    </source>
</reference>
<dbReference type="PANTHER" id="PTHR30353:SF0">
    <property type="entry name" value="TRANSMEMBRANE PROTEIN"/>
    <property type="match status" value="1"/>
</dbReference>
<dbReference type="Proteomes" id="UP001368654">
    <property type="component" value="Unassembled WGS sequence"/>
</dbReference>
<keyword evidence="4 7" id="KW-0812">Transmembrane</keyword>
<sequence>MASTAEEDDGTHPVHHIALIPWLDPETIIAAAGPWALVVVCFIVFAETGLLVGFLLPGDTLLIIAGLLTHTSMVFGLNIWWVSLLIGLAAFLGGEVGYLIGHKAGPAIFERKESGLFSVKNVQRTNAFFERFGGLTIILARFVPVVRTFAPVAAGVGHMHRGTYTLYNLIGAVLWGFGLTMAGYLLGYIPPVARFVQEYIDLILLVAVGGTAVVTLWHYFNERRKAQKEAAAGEDIVTDEDEAEALVLDADVFDRSPEPVRRPSSPEDDQRPDE</sequence>
<evidence type="ECO:0000313" key="11">
    <source>
        <dbReference type="Proteomes" id="UP001368654"/>
    </source>
</evidence>
<feature type="compositionally biased region" description="Basic and acidic residues" evidence="8">
    <location>
        <begin position="252"/>
        <end position="274"/>
    </location>
</feature>
<evidence type="ECO:0000256" key="6">
    <source>
        <dbReference type="ARBA" id="ARBA00023136"/>
    </source>
</evidence>
<evidence type="ECO:0000259" key="9">
    <source>
        <dbReference type="Pfam" id="PF09335"/>
    </source>
</evidence>